<evidence type="ECO:0000259" key="5">
    <source>
        <dbReference type="Pfam" id="PF13407"/>
    </source>
</evidence>
<dbReference type="Proteomes" id="UP000001235">
    <property type="component" value="Chromosome"/>
</dbReference>
<evidence type="ECO:0000313" key="6">
    <source>
        <dbReference type="EMBL" id="ADL55818.1"/>
    </source>
</evidence>
<dbReference type="PANTHER" id="PTHR46847">
    <property type="entry name" value="D-ALLOSE-BINDING PERIPLASMIC PROTEIN-RELATED"/>
    <property type="match status" value="1"/>
</dbReference>
<comment type="similarity">
    <text evidence="2">Belongs to the bacterial solute-binding protein 2 family.</text>
</comment>
<dbReference type="GO" id="GO:0030313">
    <property type="term" value="C:cell envelope"/>
    <property type="evidence" value="ECO:0007669"/>
    <property type="project" value="UniProtKB-SubCell"/>
</dbReference>
<evidence type="ECO:0000256" key="4">
    <source>
        <dbReference type="SAM" id="SignalP"/>
    </source>
</evidence>
<dbReference type="CDD" id="cd06306">
    <property type="entry name" value="PBP1_TorT-like"/>
    <property type="match status" value="1"/>
</dbReference>
<evidence type="ECO:0000256" key="3">
    <source>
        <dbReference type="ARBA" id="ARBA00022729"/>
    </source>
</evidence>
<dbReference type="STRING" id="395494.Galf_1808"/>
<dbReference type="HOGENOM" id="CLU_053104_0_0_4"/>
<dbReference type="InterPro" id="IPR028082">
    <property type="entry name" value="Peripla_BP_I"/>
</dbReference>
<comment type="subcellular location">
    <subcellularLocation>
        <location evidence="1">Cell envelope</location>
    </subcellularLocation>
</comment>
<dbReference type="EMBL" id="CP002159">
    <property type="protein sequence ID" value="ADL55818.1"/>
    <property type="molecule type" value="Genomic_DNA"/>
</dbReference>
<organism evidence="6 7">
    <name type="scientific">Gallionella capsiferriformans (strain ES-2)</name>
    <name type="common">Gallionella ferruginea capsiferriformans (strain ES-2)</name>
    <dbReference type="NCBI Taxonomy" id="395494"/>
    <lineage>
        <taxon>Bacteria</taxon>
        <taxon>Pseudomonadati</taxon>
        <taxon>Pseudomonadota</taxon>
        <taxon>Betaproteobacteria</taxon>
        <taxon>Nitrosomonadales</taxon>
        <taxon>Gallionellaceae</taxon>
        <taxon>Gallionella</taxon>
    </lineage>
</organism>
<dbReference type="SUPFAM" id="SSF53822">
    <property type="entry name" value="Periplasmic binding protein-like I"/>
    <property type="match status" value="1"/>
</dbReference>
<keyword evidence="3 4" id="KW-0732">Signal</keyword>
<evidence type="ECO:0000313" key="7">
    <source>
        <dbReference type="Proteomes" id="UP000001235"/>
    </source>
</evidence>
<dbReference type="KEGG" id="gca:Galf_1808"/>
<dbReference type="Gene3D" id="3.40.50.2300">
    <property type="match status" value="2"/>
</dbReference>
<dbReference type="RefSeq" id="WP_013293752.1">
    <property type="nucleotide sequence ID" value="NC_014394.1"/>
</dbReference>
<sequence length="395" mass="42882" precursor="true">MSQKYMYGALLLCCLHGGVAASAETPQVSSTVKFEPVPVFSIFPPLKRSGSADDALSTGRVVDSTYVMAEPASRPWRIAFLFPHVKDPYWVDCTYGLISEAKRLGVAIDIFPADGYDDLIGQLRKMDEVIAEKYDAIVISPISQTANNPSIAKARSRGIPVFQLANDSTSDDLTIKITSSLKGMGVDTMGWVIRDAQRRGLKAINVALLPGPADAGWVMGEVAGARAAAKKSPIKVNIADIRYGDSDLVGQSQLAEQLLAAHGSKLDYILGCTACAPAAILPVHDAGLKEKIRIVAFGLTREMIGHIRRGEIYAATDVKGVSQARVAINATVNYLEGRIESRPHTMLIKLGMVDRDNYAQYNYDVSTSPPAYRTVLSYDPTHYCPVKNRIDSIVY</sequence>
<reference evidence="6 7" key="1">
    <citation type="submission" date="2010-08" db="EMBL/GenBank/DDBJ databases">
        <title>Complete sequence of Gallionella capsiferriformans ES-2.</title>
        <authorList>
            <consortium name="US DOE Joint Genome Institute"/>
            <person name="Lucas S."/>
            <person name="Copeland A."/>
            <person name="Lapidus A."/>
            <person name="Cheng J.-F."/>
            <person name="Bruce D."/>
            <person name="Goodwin L."/>
            <person name="Pitluck S."/>
            <person name="Chertkov O."/>
            <person name="Davenport K.W."/>
            <person name="Detter J.C."/>
            <person name="Han C."/>
            <person name="Tapia R."/>
            <person name="Land M."/>
            <person name="Hauser L."/>
            <person name="Chang Y.-J."/>
            <person name="Jeffries C."/>
            <person name="Kyrpides N."/>
            <person name="Ivanova N."/>
            <person name="Mikhailova N."/>
            <person name="Shelobolina E.S."/>
            <person name="Picardal F."/>
            <person name="Roden E."/>
            <person name="Emerson D."/>
            <person name="Woyke T."/>
        </authorList>
    </citation>
    <scope>NUCLEOTIDE SEQUENCE [LARGE SCALE GENOMIC DNA]</scope>
    <source>
        <strain evidence="6 7">ES-2</strain>
    </source>
</reference>
<feature type="domain" description="Periplasmic binding protein" evidence="5">
    <location>
        <begin position="78"/>
        <end position="338"/>
    </location>
</feature>
<dbReference type="InterPro" id="IPR025997">
    <property type="entry name" value="SBP_2_dom"/>
</dbReference>
<accession>D9SH21</accession>
<gene>
    <name evidence="6" type="ordered locus">Galf_1808</name>
</gene>
<dbReference type="PANTHER" id="PTHR46847:SF1">
    <property type="entry name" value="D-ALLOSE-BINDING PERIPLASMIC PROTEIN-RELATED"/>
    <property type="match status" value="1"/>
</dbReference>
<protein>
    <submittedName>
        <fullName evidence="6">Periplasmic binding protein/LacI transcriptional regulator</fullName>
    </submittedName>
</protein>
<evidence type="ECO:0000256" key="1">
    <source>
        <dbReference type="ARBA" id="ARBA00004196"/>
    </source>
</evidence>
<dbReference type="GO" id="GO:0030246">
    <property type="term" value="F:carbohydrate binding"/>
    <property type="evidence" value="ECO:0007669"/>
    <property type="project" value="UniProtKB-ARBA"/>
</dbReference>
<dbReference type="NCBIfam" id="NF008185">
    <property type="entry name" value="PRK10936.1"/>
    <property type="match status" value="1"/>
</dbReference>
<feature type="signal peptide" evidence="4">
    <location>
        <begin position="1"/>
        <end position="23"/>
    </location>
</feature>
<dbReference type="OrthoDB" id="9773673at2"/>
<dbReference type="AlphaFoldDB" id="D9SH21"/>
<proteinExistence type="inferred from homology"/>
<name>D9SH21_GALCS</name>
<keyword evidence="7" id="KW-1185">Reference proteome</keyword>
<feature type="chain" id="PRO_5003128132" evidence="4">
    <location>
        <begin position="24"/>
        <end position="395"/>
    </location>
</feature>
<dbReference type="Pfam" id="PF13407">
    <property type="entry name" value="Peripla_BP_4"/>
    <property type="match status" value="1"/>
</dbReference>
<evidence type="ECO:0000256" key="2">
    <source>
        <dbReference type="ARBA" id="ARBA00007639"/>
    </source>
</evidence>
<dbReference type="eggNOG" id="COG1879">
    <property type="taxonomic scope" value="Bacteria"/>
</dbReference>